<keyword evidence="3 4" id="KW-0119">Carbohydrate metabolism</keyword>
<dbReference type="EMBL" id="JAHWZX010000001">
    <property type="protein sequence ID" value="MBW4329272.1"/>
    <property type="molecule type" value="Genomic_DNA"/>
</dbReference>
<evidence type="ECO:0000313" key="6">
    <source>
        <dbReference type="Proteomes" id="UP001197214"/>
    </source>
</evidence>
<protein>
    <recommendedName>
        <fullName evidence="4">4-alpha-glucanotransferase</fullName>
        <ecNumber evidence="4">2.4.1.25</ecNumber>
    </recommendedName>
    <alternativeName>
        <fullName evidence="4">Amylomaltase</fullName>
    </alternativeName>
    <alternativeName>
        <fullName evidence="4">Disproportionating enzyme</fullName>
    </alternativeName>
</protein>
<keyword evidence="1 4" id="KW-0328">Glycosyltransferase</keyword>
<proteinExistence type="inferred from homology"/>
<comment type="similarity">
    <text evidence="4">Belongs to the disproportionating enzyme family.</text>
</comment>
<dbReference type="GO" id="GO:0004134">
    <property type="term" value="F:4-alpha-glucanotransferase activity"/>
    <property type="evidence" value="ECO:0007669"/>
    <property type="project" value="UniProtKB-EC"/>
</dbReference>
<evidence type="ECO:0000256" key="1">
    <source>
        <dbReference type="ARBA" id="ARBA00022676"/>
    </source>
</evidence>
<dbReference type="Pfam" id="PF02446">
    <property type="entry name" value="Glyco_hydro_77"/>
    <property type="match status" value="1"/>
</dbReference>
<organism evidence="5 6">
    <name type="scientific">Stakelama flava</name>
    <dbReference type="NCBI Taxonomy" id="2860338"/>
    <lineage>
        <taxon>Bacteria</taxon>
        <taxon>Pseudomonadati</taxon>
        <taxon>Pseudomonadota</taxon>
        <taxon>Alphaproteobacteria</taxon>
        <taxon>Sphingomonadales</taxon>
        <taxon>Sphingomonadaceae</taxon>
        <taxon>Stakelama</taxon>
    </lineage>
</organism>
<evidence type="ECO:0000313" key="5">
    <source>
        <dbReference type="EMBL" id="MBW4329272.1"/>
    </source>
</evidence>
<keyword evidence="2 4" id="KW-0808">Transferase</keyword>
<dbReference type="EC" id="2.4.1.25" evidence="4"/>
<dbReference type="InterPro" id="IPR003385">
    <property type="entry name" value="Glyco_hydro_77"/>
</dbReference>
<name>A0ABS6XGB4_9SPHN</name>
<dbReference type="Proteomes" id="UP001197214">
    <property type="component" value="Unassembled WGS sequence"/>
</dbReference>
<accession>A0ABS6XGB4</accession>
<keyword evidence="6" id="KW-1185">Reference proteome</keyword>
<comment type="catalytic activity">
    <reaction evidence="4">
        <text>Transfers a segment of a (1-&gt;4)-alpha-D-glucan to a new position in an acceptor, which may be glucose or a (1-&gt;4)-alpha-D-glucan.</text>
        <dbReference type="EC" id="2.4.1.25"/>
    </reaction>
</comment>
<evidence type="ECO:0000256" key="2">
    <source>
        <dbReference type="ARBA" id="ARBA00022679"/>
    </source>
</evidence>
<reference evidence="5 6" key="1">
    <citation type="submission" date="2021-07" db="EMBL/GenBank/DDBJ databases">
        <title>Stakelama flava sp. nov., a novel endophytic bacterium isolated from branch of Kandelia candel.</title>
        <authorList>
            <person name="Tuo L."/>
        </authorList>
    </citation>
    <scope>NUCLEOTIDE SEQUENCE [LARGE SCALE GENOMIC DNA]</scope>
    <source>
        <strain evidence="5 6">CBK3Z-3</strain>
    </source>
</reference>
<dbReference type="PANTHER" id="PTHR32438:SF5">
    <property type="entry name" value="4-ALPHA-GLUCANOTRANSFERASE DPE1, CHLOROPLASTIC_AMYLOPLASTIC"/>
    <property type="match status" value="1"/>
</dbReference>
<evidence type="ECO:0000256" key="3">
    <source>
        <dbReference type="ARBA" id="ARBA00023277"/>
    </source>
</evidence>
<sequence>MTPLYRLAIAAGLQIDWEDAAGKAQRVSDNSLRRILIALGHPAETDVDIERSLTAIEMPHGHDFITADVGESFSIPGDTGREIELELEDGYASPVSVSRTAQGLRIGPIMVPGYHRLHLGGRTITLAIAPERCPAISDFAPDRRAWGAAVQVPALRDEQPRAFGDFASLASSARAFASKGADAMAISPTHALFPADPSRFSPYAPSSRLFHNILFGDPALAGGEIPPTVGGDLIDWEAAVPERLAALRTAFAGRSEAIGRAVFDYRKRSGRALERHATFDALHTHFFAQGSRGWQDWPSAYHDPDGEAVAAFARDHAHEIDFYAFAQWLAEESLQRAQSSARDAGMAIGLISDLAVGMDGGGSHAWSRPEDLLTGLSIGAPPDPLGPQGQDWGIAGFAPDALRRTGFRGFIDTLRAAIGSTGGIRIDHVLGLSRLWVVPHGARSAEGAYLTMPLDDMLRLIALEATRANAIVIGEDLGTVPEGLRPKLARRGLMGMRVLWFERDEDGAFLAPDRWQADAVAMTGTHDTPTAAGWWQGRDIDWRDKLGATQADSAKAREDRADERDRLWQAFSDADIAEGSEPEPTDGAVVANAALAFVGATPCKLAIVPLEDVAALVEQPNLPGTTDEHPNWRRRAPQPAAMLLNRPDIAARVERLNKERRT</sequence>
<gene>
    <name evidence="5" type="primary">malQ</name>
    <name evidence="5" type="ORF">KY084_00070</name>
</gene>
<dbReference type="PANTHER" id="PTHR32438">
    <property type="entry name" value="4-ALPHA-GLUCANOTRANSFERASE DPE1, CHLOROPLASTIC/AMYLOPLASTIC"/>
    <property type="match status" value="1"/>
</dbReference>
<dbReference type="RefSeq" id="WP_219236404.1">
    <property type="nucleotide sequence ID" value="NZ_JAHWZX010000001.1"/>
</dbReference>
<comment type="caution">
    <text evidence="5">The sequence shown here is derived from an EMBL/GenBank/DDBJ whole genome shotgun (WGS) entry which is preliminary data.</text>
</comment>
<evidence type="ECO:0000256" key="4">
    <source>
        <dbReference type="RuleBase" id="RU361207"/>
    </source>
</evidence>
<dbReference type="NCBIfam" id="TIGR00217">
    <property type="entry name" value="malQ"/>
    <property type="match status" value="1"/>
</dbReference>